<evidence type="ECO:0000259" key="5">
    <source>
        <dbReference type="PROSITE" id="PS51192"/>
    </source>
</evidence>
<dbReference type="GO" id="GO:0016787">
    <property type="term" value="F:hydrolase activity"/>
    <property type="evidence" value="ECO:0007669"/>
    <property type="project" value="UniProtKB-KW"/>
</dbReference>
<evidence type="ECO:0000256" key="2">
    <source>
        <dbReference type="ARBA" id="ARBA00022801"/>
    </source>
</evidence>
<dbReference type="Gene3D" id="3.40.50.10810">
    <property type="entry name" value="Tandem AAA-ATPase domain"/>
    <property type="match status" value="2"/>
</dbReference>
<dbReference type="InterPro" id="IPR038718">
    <property type="entry name" value="SNF2-like_sf"/>
</dbReference>
<name>A0A8E2EMP5_9PEZI</name>
<dbReference type="PANTHER" id="PTHR45626:SF22">
    <property type="entry name" value="DNA REPAIR PROTEIN RAD5"/>
    <property type="match status" value="1"/>
</dbReference>
<sequence length="605" mass="68893">MANPRTGLKLKLQNPHEYHRHGTSSKRTRDQLSQTTCSLSIIIYGSEDLFEDVGRFFQDWGLFLRDPRNCDRNVRYRNPHRLSARYSEECPMTLDTNDSLHTDQVDDLRSPEGLLEILNTEEELIEANQPHRSEIKSTRGSVFVNQVTETCQNEPPPQFCGGILADPMGLGKTLTIISLIASDAVSTSSEQCWLDAASSQRRFLHRKPTLVIVPPPLISAWGEQFKEHLEADSLKWGRYHGRNRVSSIGPKTSLLPSTCWRRIVLDEAHWIRNGNSQIAKAICALEAVSRWAVTGTPLQNRLSDLATLFKFLRVYPYCQPRVFEADIVRMWKHGNEEEAVKRLKILLRCLTLRRPKSTIKLPQRHDTICHLEFSPEESLVYEEAKARAVRTLDEALSYGYEASGSYLNKLQQINSLRMICNRGVHYRPSTETSHDASPMNQDWAPQLAQRYCNSLLAFRNISCYSCSTDLEPSENKFSAARRKLERQPHLSRCIRLLRAACLYNDASTAAPTLNCGHCPPCPTSPIMLSSPSEDTEQKYNSDLVHTLPTKVAALVFQLKGLDSATKRNPTVKEQALARIHRMGQTKEVTTIRFYMKDSFEEVKYS</sequence>
<dbReference type="Proteomes" id="UP000250140">
    <property type="component" value="Unassembled WGS sequence"/>
</dbReference>
<evidence type="ECO:0000256" key="1">
    <source>
        <dbReference type="ARBA" id="ARBA00022741"/>
    </source>
</evidence>
<evidence type="ECO:0000256" key="4">
    <source>
        <dbReference type="SAM" id="MobiDB-lite"/>
    </source>
</evidence>
<dbReference type="InterPro" id="IPR000330">
    <property type="entry name" value="SNF2_N"/>
</dbReference>
<dbReference type="EMBL" id="KV751107">
    <property type="protein sequence ID" value="OCL01572.1"/>
    <property type="molecule type" value="Genomic_DNA"/>
</dbReference>
<dbReference type="GO" id="GO:0006281">
    <property type="term" value="P:DNA repair"/>
    <property type="evidence" value="ECO:0007669"/>
    <property type="project" value="TreeGrafter"/>
</dbReference>
<dbReference type="InterPro" id="IPR027417">
    <property type="entry name" value="P-loop_NTPase"/>
</dbReference>
<dbReference type="GO" id="GO:0005634">
    <property type="term" value="C:nucleus"/>
    <property type="evidence" value="ECO:0007669"/>
    <property type="project" value="TreeGrafter"/>
</dbReference>
<evidence type="ECO:0000313" key="6">
    <source>
        <dbReference type="EMBL" id="OCL01572.1"/>
    </source>
</evidence>
<keyword evidence="7" id="KW-1185">Reference proteome</keyword>
<evidence type="ECO:0000313" key="7">
    <source>
        <dbReference type="Proteomes" id="UP000250140"/>
    </source>
</evidence>
<dbReference type="PROSITE" id="PS51192">
    <property type="entry name" value="HELICASE_ATP_BIND_1"/>
    <property type="match status" value="1"/>
</dbReference>
<accession>A0A8E2EMP5</accession>
<dbReference type="OrthoDB" id="448448at2759"/>
<reference evidence="6 7" key="1">
    <citation type="journal article" date="2016" name="Nat. Commun.">
        <title>Ectomycorrhizal ecology is imprinted in the genome of the dominant symbiotic fungus Cenococcum geophilum.</title>
        <authorList>
            <consortium name="DOE Joint Genome Institute"/>
            <person name="Peter M."/>
            <person name="Kohler A."/>
            <person name="Ohm R.A."/>
            <person name="Kuo A."/>
            <person name="Krutzmann J."/>
            <person name="Morin E."/>
            <person name="Arend M."/>
            <person name="Barry K.W."/>
            <person name="Binder M."/>
            <person name="Choi C."/>
            <person name="Clum A."/>
            <person name="Copeland A."/>
            <person name="Grisel N."/>
            <person name="Haridas S."/>
            <person name="Kipfer T."/>
            <person name="LaButti K."/>
            <person name="Lindquist E."/>
            <person name="Lipzen A."/>
            <person name="Maire R."/>
            <person name="Meier B."/>
            <person name="Mihaltcheva S."/>
            <person name="Molinier V."/>
            <person name="Murat C."/>
            <person name="Poggeler S."/>
            <person name="Quandt C.A."/>
            <person name="Sperisen C."/>
            <person name="Tritt A."/>
            <person name="Tisserant E."/>
            <person name="Crous P.W."/>
            <person name="Henrissat B."/>
            <person name="Nehls U."/>
            <person name="Egli S."/>
            <person name="Spatafora J.W."/>
            <person name="Grigoriev I.V."/>
            <person name="Martin F.M."/>
        </authorList>
    </citation>
    <scope>NUCLEOTIDE SEQUENCE [LARGE SCALE GENOMIC DNA]</scope>
    <source>
        <strain evidence="6 7">CBS 207.34</strain>
    </source>
</reference>
<feature type="region of interest" description="Disordered" evidence="4">
    <location>
        <begin position="1"/>
        <end position="31"/>
    </location>
</feature>
<evidence type="ECO:0000256" key="3">
    <source>
        <dbReference type="ARBA" id="ARBA00022840"/>
    </source>
</evidence>
<dbReference type="GO" id="GO:0008094">
    <property type="term" value="F:ATP-dependent activity, acting on DNA"/>
    <property type="evidence" value="ECO:0007669"/>
    <property type="project" value="TreeGrafter"/>
</dbReference>
<dbReference type="SUPFAM" id="SSF52540">
    <property type="entry name" value="P-loop containing nucleoside triphosphate hydrolases"/>
    <property type="match status" value="2"/>
</dbReference>
<gene>
    <name evidence="6" type="ORF">AOQ84DRAFT_401724</name>
</gene>
<feature type="domain" description="Helicase ATP-binding" evidence="5">
    <location>
        <begin position="153"/>
        <end position="315"/>
    </location>
</feature>
<dbReference type="InterPro" id="IPR050628">
    <property type="entry name" value="SNF2_RAD54_helicase_TF"/>
</dbReference>
<protein>
    <recommendedName>
        <fullName evidence="5">Helicase ATP-binding domain-containing protein</fullName>
    </recommendedName>
</protein>
<dbReference type="Gene3D" id="3.40.50.300">
    <property type="entry name" value="P-loop containing nucleotide triphosphate hydrolases"/>
    <property type="match status" value="1"/>
</dbReference>
<keyword evidence="2" id="KW-0378">Hydrolase</keyword>
<organism evidence="6 7">
    <name type="scientific">Glonium stellatum</name>
    <dbReference type="NCBI Taxonomy" id="574774"/>
    <lineage>
        <taxon>Eukaryota</taxon>
        <taxon>Fungi</taxon>
        <taxon>Dikarya</taxon>
        <taxon>Ascomycota</taxon>
        <taxon>Pezizomycotina</taxon>
        <taxon>Dothideomycetes</taxon>
        <taxon>Pleosporomycetidae</taxon>
        <taxon>Gloniales</taxon>
        <taxon>Gloniaceae</taxon>
        <taxon>Glonium</taxon>
    </lineage>
</organism>
<dbReference type="Pfam" id="PF00176">
    <property type="entry name" value="SNF2-rel_dom"/>
    <property type="match status" value="1"/>
</dbReference>
<keyword evidence="3" id="KW-0067">ATP-binding</keyword>
<dbReference type="AlphaFoldDB" id="A0A8E2EMP5"/>
<keyword evidence="1" id="KW-0547">Nucleotide-binding</keyword>
<dbReference type="PANTHER" id="PTHR45626">
    <property type="entry name" value="TRANSCRIPTION TERMINATION FACTOR 2-RELATED"/>
    <property type="match status" value="1"/>
</dbReference>
<proteinExistence type="predicted"/>
<dbReference type="InterPro" id="IPR014001">
    <property type="entry name" value="Helicase_ATP-bd"/>
</dbReference>
<dbReference type="SMART" id="SM00487">
    <property type="entry name" value="DEXDc"/>
    <property type="match status" value="1"/>
</dbReference>
<dbReference type="CDD" id="cd18008">
    <property type="entry name" value="DEXDc_SHPRH-like"/>
    <property type="match status" value="1"/>
</dbReference>
<dbReference type="GO" id="GO:0005524">
    <property type="term" value="F:ATP binding"/>
    <property type="evidence" value="ECO:0007669"/>
    <property type="project" value="UniProtKB-KW"/>
</dbReference>